<accession>A0A6A8LIW7</accession>
<feature type="region of interest" description="Disordered" evidence="3">
    <location>
        <begin position="296"/>
        <end position="318"/>
    </location>
</feature>
<comment type="caution">
    <text evidence="4">The sequence shown here is derived from an EMBL/GenBank/DDBJ whole genome shotgun (WGS) entry which is preliminary data.</text>
</comment>
<proteinExistence type="predicted"/>
<evidence type="ECO:0000313" key="4">
    <source>
        <dbReference type="EMBL" id="MSE02190.1"/>
    </source>
</evidence>
<dbReference type="Pfam" id="PF24681">
    <property type="entry name" value="Kelch_KLHDC2_KLHL20_DRC7"/>
    <property type="match status" value="1"/>
</dbReference>
<sequence>MTEKYDKWTRLLDMIEPNYAFESAVVGNSIYVLGGARNQKYNKNYSFDTISQKWTQGLDIPTPRVGSCTAVIGNYIYVLGGYKGANVYSSVDVYDTKTNTWGRAPDIPTPTCHASAAVINDTIYLIGGFDTDAAHSQHYAFDTLSKTWSVKKAPPINIYATETEVFNGKIYLVGGQTKEVVQGHIRSDLNEYIYEYDPVMDRWNRKKFLGPLQNTSTAVLNNKIYIIGGRKNPSVIEPLTKVYDPIKDEISVEKPYPFERYDARIAAVGDNLYLFGGLTPSGYALEYLHALTPVKTEEDKDGEPKNPEEPPNKQPASNRAILLVTMTTGLEKEFDLSMEEIKDFIRWYDQKSSGIGLSRYVIEKHYNNIGPFQNRRDHIVFGNILTFNVSEYTLDK</sequence>
<evidence type="ECO:0000256" key="3">
    <source>
        <dbReference type="SAM" id="MobiDB-lite"/>
    </source>
</evidence>
<name>A0A6A8LIW7_BACVE</name>
<dbReference type="EMBL" id="WKKV01000003">
    <property type="protein sequence ID" value="MSE02190.1"/>
    <property type="molecule type" value="Genomic_DNA"/>
</dbReference>
<reference evidence="4" key="1">
    <citation type="submission" date="2019-11" db="EMBL/GenBank/DDBJ databases">
        <title>Draft Genome Sequence of Plant Growth-Promoting Rhizosphere-Associated Bacteria.</title>
        <authorList>
            <person name="Vasilyev I.Y."/>
            <person name="Radchenko V."/>
            <person name="Ilnitskaya E.V."/>
        </authorList>
    </citation>
    <scope>NUCLEOTIDE SEQUENCE</scope>
    <source>
        <strain evidence="4">VRA_517_n</strain>
    </source>
</reference>
<organism evidence="4">
    <name type="scientific">Bacillus velezensis</name>
    <dbReference type="NCBI Taxonomy" id="492670"/>
    <lineage>
        <taxon>Bacteria</taxon>
        <taxon>Bacillati</taxon>
        <taxon>Bacillota</taxon>
        <taxon>Bacilli</taxon>
        <taxon>Bacillales</taxon>
        <taxon>Bacillaceae</taxon>
        <taxon>Bacillus</taxon>
        <taxon>Bacillus amyloliquefaciens group</taxon>
    </lineage>
</organism>
<dbReference type="Gene3D" id="2.120.10.80">
    <property type="entry name" value="Kelch-type beta propeller"/>
    <property type="match status" value="2"/>
</dbReference>
<evidence type="ECO:0000256" key="2">
    <source>
        <dbReference type="ARBA" id="ARBA00022737"/>
    </source>
</evidence>
<dbReference type="InterPro" id="IPR015915">
    <property type="entry name" value="Kelch-typ_b-propeller"/>
</dbReference>
<dbReference type="SUPFAM" id="SSF117281">
    <property type="entry name" value="Kelch motif"/>
    <property type="match status" value="2"/>
</dbReference>
<dbReference type="PANTHER" id="PTHR24412:SF489">
    <property type="entry name" value="RING FINGER DOMAIN AND KELCH REPEAT-CONTAINING PROTEIN DDB_G0271372"/>
    <property type="match status" value="1"/>
</dbReference>
<gene>
    <name evidence="4" type="ORF">GKC39_08945</name>
</gene>
<dbReference type="InterPro" id="IPR006652">
    <property type="entry name" value="Kelch_1"/>
</dbReference>
<keyword evidence="1" id="KW-0880">Kelch repeat</keyword>
<keyword evidence="2" id="KW-0677">Repeat</keyword>
<evidence type="ECO:0000256" key="1">
    <source>
        <dbReference type="ARBA" id="ARBA00022441"/>
    </source>
</evidence>
<dbReference type="SMART" id="SM00612">
    <property type="entry name" value="Kelch"/>
    <property type="match status" value="4"/>
</dbReference>
<protein>
    <submittedName>
        <fullName evidence="4">Galactose oxidase</fullName>
    </submittedName>
</protein>
<dbReference type="AlphaFoldDB" id="A0A6A8LIW7"/>
<dbReference type="PANTHER" id="PTHR24412">
    <property type="entry name" value="KELCH PROTEIN"/>
    <property type="match status" value="1"/>
</dbReference>
<feature type="compositionally biased region" description="Basic and acidic residues" evidence="3">
    <location>
        <begin position="296"/>
        <end position="311"/>
    </location>
</feature>